<dbReference type="Pfam" id="PF13407">
    <property type="entry name" value="Peripla_BP_4"/>
    <property type="match status" value="1"/>
</dbReference>
<evidence type="ECO:0000256" key="3">
    <source>
        <dbReference type="ARBA" id="ARBA00022729"/>
    </source>
</evidence>
<keyword evidence="3 4" id="KW-0732">Signal</keyword>
<evidence type="ECO:0000259" key="5">
    <source>
        <dbReference type="Pfam" id="PF13407"/>
    </source>
</evidence>
<evidence type="ECO:0000313" key="6">
    <source>
        <dbReference type="EMBL" id="MFC5862340.1"/>
    </source>
</evidence>
<dbReference type="PANTHER" id="PTHR46847">
    <property type="entry name" value="D-ALLOSE-BINDING PERIPLASMIC PROTEIN-RELATED"/>
    <property type="match status" value="1"/>
</dbReference>
<protein>
    <submittedName>
        <fullName evidence="6">Substrate-binding domain-containing protein</fullName>
    </submittedName>
</protein>
<evidence type="ECO:0000256" key="4">
    <source>
        <dbReference type="SAM" id="SignalP"/>
    </source>
</evidence>
<dbReference type="SUPFAM" id="SSF53822">
    <property type="entry name" value="Periplasmic binding protein-like I"/>
    <property type="match status" value="1"/>
</dbReference>
<feature type="signal peptide" evidence="4">
    <location>
        <begin position="1"/>
        <end position="26"/>
    </location>
</feature>
<reference evidence="7" key="1">
    <citation type="journal article" date="2019" name="Int. J. Syst. Evol. Microbiol.">
        <title>The Global Catalogue of Microorganisms (GCM) 10K type strain sequencing project: providing services to taxonomists for standard genome sequencing and annotation.</title>
        <authorList>
            <consortium name="The Broad Institute Genomics Platform"/>
            <consortium name="The Broad Institute Genome Sequencing Center for Infectious Disease"/>
            <person name="Wu L."/>
            <person name="Ma J."/>
        </authorList>
    </citation>
    <scope>NUCLEOTIDE SEQUENCE [LARGE SCALE GENOMIC DNA]</scope>
    <source>
        <strain evidence="7">JCM 4087</strain>
    </source>
</reference>
<comment type="subcellular location">
    <subcellularLocation>
        <location evidence="1">Cell envelope</location>
    </subcellularLocation>
</comment>
<dbReference type="InterPro" id="IPR028082">
    <property type="entry name" value="Peripla_BP_I"/>
</dbReference>
<dbReference type="PANTHER" id="PTHR46847:SF1">
    <property type="entry name" value="D-ALLOSE-BINDING PERIPLASMIC PROTEIN-RELATED"/>
    <property type="match status" value="1"/>
</dbReference>
<dbReference type="Gene3D" id="3.40.50.2300">
    <property type="match status" value="2"/>
</dbReference>
<dbReference type="EMBL" id="JBHSPH010000002">
    <property type="protein sequence ID" value="MFC5862340.1"/>
    <property type="molecule type" value="Genomic_DNA"/>
</dbReference>
<evidence type="ECO:0000313" key="7">
    <source>
        <dbReference type="Proteomes" id="UP001596091"/>
    </source>
</evidence>
<accession>A0ABW1EE45</accession>
<keyword evidence="7" id="KW-1185">Reference proteome</keyword>
<proteinExistence type="inferred from homology"/>
<feature type="chain" id="PRO_5045850155" evidence="4">
    <location>
        <begin position="27"/>
        <end position="329"/>
    </location>
</feature>
<sequence>MPSVKRVIAFVLAPTLLLLTSCSRHSKSETYYLIAANLNLDYWKTAIGGFNAAAARYHVTAQVAGPDNYDPQAELKELNRVVSAKPSGILISVADEALLKPGIDAAVNAGIPVITFDSDAPSSRRLFFIGTNNLDAGHLGGERVAEKIGGRGNVVFFSMPGQPNLDDRLKGFKDVFARYPDIKILDVVDIKGDARNAFDNTQQYLSQTGVARIAAFVCLEASSGKSVADAVRRQKATDRTVLAWDVQPDTLSEIKDGTIEATISQKPYTMGFVGLKELDEIFHNKPTSLTKDYSVDAFSEYPVFIDTGSALVDKANVDIYAKSASEHQQ</sequence>
<comment type="caution">
    <text evidence="6">The sequence shown here is derived from an EMBL/GenBank/DDBJ whole genome shotgun (WGS) entry which is preliminary data.</text>
</comment>
<dbReference type="PROSITE" id="PS51257">
    <property type="entry name" value="PROKAR_LIPOPROTEIN"/>
    <property type="match status" value="1"/>
</dbReference>
<organism evidence="6 7">
    <name type="scientific">Acidicapsa dinghuensis</name>
    <dbReference type="NCBI Taxonomy" id="2218256"/>
    <lineage>
        <taxon>Bacteria</taxon>
        <taxon>Pseudomonadati</taxon>
        <taxon>Acidobacteriota</taxon>
        <taxon>Terriglobia</taxon>
        <taxon>Terriglobales</taxon>
        <taxon>Acidobacteriaceae</taxon>
        <taxon>Acidicapsa</taxon>
    </lineage>
</organism>
<dbReference type="RefSeq" id="WP_263338830.1">
    <property type="nucleotide sequence ID" value="NZ_JAGSYH010000004.1"/>
</dbReference>
<feature type="domain" description="Periplasmic binding protein" evidence="5">
    <location>
        <begin position="33"/>
        <end position="281"/>
    </location>
</feature>
<dbReference type="Proteomes" id="UP001596091">
    <property type="component" value="Unassembled WGS sequence"/>
</dbReference>
<gene>
    <name evidence="6" type="ORF">ACFPT7_08560</name>
</gene>
<name>A0ABW1EE45_9BACT</name>
<comment type="similarity">
    <text evidence="2">Belongs to the bacterial solute-binding protein 2 family.</text>
</comment>
<dbReference type="InterPro" id="IPR025997">
    <property type="entry name" value="SBP_2_dom"/>
</dbReference>
<evidence type="ECO:0000256" key="1">
    <source>
        <dbReference type="ARBA" id="ARBA00004196"/>
    </source>
</evidence>
<evidence type="ECO:0000256" key="2">
    <source>
        <dbReference type="ARBA" id="ARBA00007639"/>
    </source>
</evidence>